<accession>A0A6L5BAP8</accession>
<evidence type="ECO:0000256" key="1">
    <source>
        <dbReference type="SAM" id="Coils"/>
    </source>
</evidence>
<comment type="caution">
    <text evidence="2">The sequence shown here is derived from an EMBL/GenBank/DDBJ whole genome shotgun (WGS) entry which is preliminary data.</text>
</comment>
<reference evidence="2" key="1">
    <citation type="submission" date="2020-01" db="EMBL/GenBank/DDBJ databases">
        <title>The Celery Genome Sequence Reveals Sequential Paleo-tetraploidization, Resistance Gene Elimination, Karyotype Evolution, and Functional Innovation in Apiales.</title>
        <authorList>
            <person name="Song X."/>
        </authorList>
    </citation>
    <scope>NUCLEOTIDE SEQUENCE</scope>
    <source>
        <tissue evidence="2">Leaf</tissue>
    </source>
</reference>
<feature type="coiled-coil region" evidence="1">
    <location>
        <begin position="4"/>
        <end position="31"/>
    </location>
</feature>
<dbReference type="EMBL" id="WRXP01000883">
    <property type="protein sequence ID" value="KAF1002568.1"/>
    <property type="molecule type" value="Genomic_DNA"/>
</dbReference>
<sequence>MSHMSQLTGKLEAVSNECKKLEDMLKSLKNEEGAVSDLVLKKLEGTLQVLLDVKESMEAVSVTPNFSMTDIKDLMDMLYISKDMENIQYNTQKKNQWRNTCSSISNKNIKLIQSAAPLFLGREDGITTYQDLSTSYVQHAQKFLHNSNEKIGNCDITYSGYRDLLKAIESSPVFKLSPEKKKVELVSEVSLNIHDEDVGVPTIIVKTKPISIKKEMFIIYVSCADGKVYKYSFGECFDNKFLSYKPYEQTLEEYLDSTPLSKRRESLFKSKLLYPNKYAKGLIQGLLSAVVERITSKKPHDYLIHPQNILLHEQIYPPYPPSYFSCPKLSNADDKIVKNAYEKRQYVIPVSFVHSTCNEKMGDLDAVYKLIFEKILEDKDDKPSLPQDWQLLKNDLGKGVMKTYEATSDLIYHEKMSSSIVLRDWQDQLNLLMYAYHLYFYSTSEMKSAVQGALNQIDIIQFKLDWCKVVQQVDRTWYDVFYHEGSTFYKGNVGDLLRYFRNLVTHGEKTKSQAYLAYQISCEFPEMLPQISQRLLEIGIKF</sequence>
<keyword evidence="1" id="KW-0175">Coiled coil</keyword>
<dbReference type="Proteomes" id="UP000593563">
    <property type="component" value="Unassembled WGS sequence"/>
</dbReference>
<evidence type="ECO:0000313" key="3">
    <source>
        <dbReference type="Proteomes" id="UP000593563"/>
    </source>
</evidence>
<organism evidence="2 3">
    <name type="scientific">Apium graveolens</name>
    <name type="common">Celery</name>
    <dbReference type="NCBI Taxonomy" id="4045"/>
    <lineage>
        <taxon>Eukaryota</taxon>
        <taxon>Viridiplantae</taxon>
        <taxon>Streptophyta</taxon>
        <taxon>Embryophyta</taxon>
        <taxon>Tracheophyta</taxon>
        <taxon>Spermatophyta</taxon>
        <taxon>Magnoliopsida</taxon>
        <taxon>eudicotyledons</taxon>
        <taxon>Gunneridae</taxon>
        <taxon>Pentapetalae</taxon>
        <taxon>asterids</taxon>
        <taxon>campanulids</taxon>
        <taxon>Apiales</taxon>
        <taxon>Apiaceae</taxon>
        <taxon>Apioideae</taxon>
        <taxon>apioid superclade</taxon>
        <taxon>Apieae</taxon>
        <taxon>Apium</taxon>
    </lineage>
</organism>
<name>A0A6L5BAP8_APIGR</name>
<gene>
    <name evidence="2" type="ORF">AG4045_008753</name>
</gene>
<evidence type="ECO:0000313" key="2">
    <source>
        <dbReference type="EMBL" id="KAF1002568.1"/>
    </source>
</evidence>
<keyword evidence="3" id="KW-1185">Reference proteome</keyword>
<protein>
    <submittedName>
        <fullName evidence="2">Uncharacterized protein</fullName>
    </submittedName>
</protein>
<proteinExistence type="predicted"/>
<dbReference type="AlphaFoldDB" id="A0A6L5BAP8"/>